<dbReference type="InterPro" id="IPR002890">
    <property type="entry name" value="MG2"/>
</dbReference>
<dbReference type="Gene3D" id="2.60.40.3710">
    <property type="match status" value="1"/>
</dbReference>
<feature type="domain" description="Alpha-2-macroglobulin bait region" evidence="3">
    <location>
        <begin position="1029"/>
        <end position="1175"/>
    </location>
</feature>
<dbReference type="InterPro" id="IPR011625">
    <property type="entry name" value="A2M_N_BRD"/>
</dbReference>
<dbReference type="Pfam" id="PF01835">
    <property type="entry name" value="MG2"/>
    <property type="match status" value="1"/>
</dbReference>
<evidence type="ECO:0008006" key="7">
    <source>
        <dbReference type="Google" id="ProtNLM"/>
    </source>
</evidence>
<dbReference type="SMART" id="SM01359">
    <property type="entry name" value="A2M_N_2"/>
    <property type="match status" value="1"/>
</dbReference>
<protein>
    <recommendedName>
        <fullName evidence="7">Alpha-2-macroglobulin</fullName>
    </recommendedName>
</protein>
<reference evidence="5 6" key="1">
    <citation type="submission" date="2019-10" db="EMBL/GenBank/DDBJ databases">
        <title>A soil myxobacterium in the family Polyangiaceae.</title>
        <authorList>
            <person name="Li Y."/>
            <person name="Wang J."/>
        </authorList>
    </citation>
    <scope>NUCLEOTIDE SEQUENCE [LARGE SCALE GENOMIC DNA]</scope>
    <source>
        <strain evidence="5 6">DSM 14734</strain>
    </source>
</reference>
<dbReference type="InterPro" id="IPR047565">
    <property type="entry name" value="Alpha-macroglob_thiol-ester_cl"/>
</dbReference>
<gene>
    <name evidence="5" type="ORF">GF068_10640</name>
</gene>
<comment type="similarity">
    <text evidence="1">Belongs to the protease inhibitor I39 (alpha-2-macroglobulin) family. Bacterial alpha-2-macroglobulin subfamily.</text>
</comment>
<dbReference type="InterPro" id="IPR041462">
    <property type="entry name" value="Bact_A2M_MG6"/>
</dbReference>
<feature type="domain" description="Alpha-2-macroglobulin" evidence="4">
    <location>
        <begin position="1235"/>
        <end position="1325"/>
    </location>
</feature>
<dbReference type="SUPFAM" id="SSF48239">
    <property type="entry name" value="Terpenoid cyclases/Protein prenyltransferases"/>
    <property type="match status" value="1"/>
</dbReference>
<proteinExistence type="inferred from homology"/>
<dbReference type="InterPro" id="IPR001599">
    <property type="entry name" value="Macroglobln_a2"/>
</dbReference>
<evidence type="ECO:0000313" key="6">
    <source>
        <dbReference type="Proteomes" id="UP000440224"/>
    </source>
</evidence>
<dbReference type="InterPro" id="IPR051802">
    <property type="entry name" value="YfhM-like"/>
</dbReference>
<dbReference type="RefSeq" id="WP_153819269.1">
    <property type="nucleotide sequence ID" value="NZ_WJIE01000003.1"/>
</dbReference>
<dbReference type="Gene3D" id="2.60.40.1930">
    <property type="match status" value="1"/>
</dbReference>
<dbReference type="SMART" id="SM01419">
    <property type="entry name" value="Thiol-ester_cl"/>
    <property type="match status" value="1"/>
</dbReference>
<keyword evidence="6" id="KW-1185">Reference proteome</keyword>
<dbReference type="InterPro" id="IPR008930">
    <property type="entry name" value="Terpenoid_cyclase/PrenylTrfase"/>
</dbReference>
<comment type="caution">
    <text evidence="5">The sequence shown here is derived from an EMBL/GenBank/DDBJ whole genome shotgun (WGS) entry which is preliminary data.</text>
</comment>
<dbReference type="CDD" id="cd02891">
    <property type="entry name" value="A2M_like"/>
    <property type="match status" value="1"/>
</dbReference>
<dbReference type="Gene3D" id="1.50.10.20">
    <property type="match status" value="1"/>
</dbReference>
<sequence length="1914" mass="205534">MPSARTRPLWLVPAVLFASSFGLVCSSTPSVPTTVPGQPPPPVLIERAVHEGDEPLVFPPAVSRNARLPVHGYEVDRSSADLAVRSPGLDSDGTFSFHGTSFRIVFNQPVARPAADPAAKRPTKAAEGTIRLTPSVEGEARWIDDTTLEFVAKRPFDTETTYAVELGELKTPAGASLKQAWRAQFKATPGVTIAGKDLGYLPVPGRHRVIAMHPNDGREIGARETFAVLYDQPIDLPLARSLITLRDAATKVPVSIVLDHPKAPTFQGIKVDPNFVVLVRPASPLPAGKRLVLQAKPRHLEKLHQAREVDVTVAEPLVFRDVTCEWYWDDDGRQRSCTFQDGKLFTAGREIRVSFNHPIATADDKLASRVRVSPPVRNMSVRNERWDDEIVIRGEFEPSKSYEVTVDGLVDDHKSRLAKPVSFRVEMAPMPASVTMADGMLWLDPETTRHFVVTSRNVSKASLLAWPVDSADRAAQEAALRRVRTRELPPEAAPVRIPIAVKAERNKLVTTQIDLSKHLSAGRSYVTTIVADELAHNAKLAKMPRGSEAGKPLVALIRPGDERSLAVHTRATPNATIVQVSRLAGGAPVPGALVRLSGDEDSAGVTTDASGVALLPFDLRTTERPFLDVRAQDADFILPLGGEGISERQIFPDLASGEDAPSSFGRAFVLTDRGIYRPGSSVFVKATVRKPDGALLSPIVGAPLRLHVVGPTGDDVFSQTLTTNDMGSVSATVAIPADAKIGRHQILLSQPEKTEESLAKTIVQVAEFEPPRFVVDVDAAADARNTLRAEVRARYLFGAPMDGATASWTVRREGAPFPEGPLTSAGLSFRRAPRWFDDEEQPWSRAGEGSLSAEGKLAVVQALEVAPALGPQRFVIEADVTDASHRHVAGRGSVVVHPAKRYAGLKLPSTWYGVGDDVPVELGVIDPEGKPVEGQTVTAKLERIEWQYAKRRGAGGSLEWDWTSKRIEAGRCTATSARQPVKCTVNIGRSGSYEITAEVDGRPGGAMGLWAYGSEGDALPAAPERPHALELAADKSRYAPGETAKILVRNPFPEATLVTTLEQGDLIEKRAMRVKAGATVIEVPLRAEHAPYVHATATLLPIGAKGRVATDYKIGAVRLPVAMAGARLSVATRSDKPFYGPGEEAEISVEVKDGGKPEGDAEVALAVVDEGVLRLTDFHPIDPAAALRPGRGLSFRVRDSRSDLGELFERSHVPGDGGGAALSTITEARKKFVETALFLPDVRTDAQGKAKVRFKLPDNLTEFRIMAVALDREGKGAQNESSFFVKKPVMLVPVVPRFARVGDRFEAAAMLHNETANALGATVRLGARSQTVNVPAGGKARVGFPLEPAAAGALPLVFSAEDEAGKRLDEVEAKLSVDEPGIDERPRLGGAFLRQQEVLLDVPPGVIDRGGFVTVKVGEHLWPELGARLEWLLGYPHGCVEQTTSSTLPLIAARTILPRIGVTRLSPGELQKRIASGIQRLATMRTDSGGLAYWPGGDDPNVYGTAYAIRAVLLAKKAGVNPPVGLLEGMQQFLADRMLDEDTAPEVSAAIAESLADAGALDRSAADALFDRKDNQSVFGLGSLALALASLPGQEDRVKALLDLIEASFDARGALVNTKRMNDFYYYGSPARSRAQAAIALARLRRSSPILPLLLREIAADMDAYTTQATAYSLLALGQHLEASTDDGVTVRVKLDGEVLAPSADLGFGSKEFAIPLSRVRGKKAKLVLEAEGDRSVGYAIASAWQRAIAAADSPAGTRGENGPSVYRVISDPRGGAVDLSKIKAGDLLRVALYARLPEVDDQRRGYVALTDRLPAGFEPVQPDLATVASAPGIDSHHPFYSALRWESSEASHIEMRDDRVNIYFDKVWGDSVAATFLVRATTPGVFALPAAVGELMYEPDGAGYSDAGQVTIQ</sequence>
<organism evidence="5 6">
    <name type="scientific">Polyangium spumosum</name>
    <dbReference type="NCBI Taxonomy" id="889282"/>
    <lineage>
        <taxon>Bacteria</taxon>
        <taxon>Pseudomonadati</taxon>
        <taxon>Myxococcota</taxon>
        <taxon>Polyangia</taxon>
        <taxon>Polyangiales</taxon>
        <taxon>Polyangiaceae</taxon>
        <taxon>Polyangium</taxon>
    </lineage>
</organism>
<dbReference type="Pfam" id="PF00207">
    <property type="entry name" value="A2M"/>
    <property type="match status" value="1"/>
</dbReference>
<dbReference type="Proteomes" id="UP000440224">
    <property type="component" value="Unassembled WGS sequence"/>
</dbReference>
<dbReference type="SMART" id="SM01360">
    <property type="entry name" value="A2M"/>
    <property type="match status" value="1"/>
</dbReference>
<dbReference type="OrthoDB" id="9767116at2"/>
<dbReference type="EMBL" id="WJIE01000003">
    <property type="protein sequence ID" value="MRG92383.1"/>
    <property type="molecule type" value="Genomic_DNA"/>
</dbReference>
<name>A0A6N7PK15_9BACT</name>
<evidence type="ECO:0000259" key="3">
    <source>
        <dbReference type="SMART" id="SM01359"/>
    </source>
</evidence>
<dbReference type="Pfam" id="PF17962">
    <property type="entry name" value="bMG6"/>
    <property type="match status" value="1"/>
</dbReference>
<dbReference type="PANTHER" id="PTHR40094:SF1">
    <property type="entry name" value="UBIQUITIN DOMAIN-CONTAINING PROTEIN"/>
    <property type="match status" value="1"/>
</dbReference>
<accession>A0A6N7PK15</accession>
<evidence type="ECO:0000259" key="4">
    <source>
        <dbReference type="SMART" id="SM01360"/>
    </source>
</evidence>
<dbReference type="Pfam" id="PF17973">
    <property type="entry name" value="bMG10"/>
    <property type="match status" value="1"/>
</dbReference>
<evidence type="ECO:0000256" key="2">
    <source>
        <dbReference type="SAM" id="SignalP"/>
    </source>
</evidence>
<evidence type="ECO:0000256" key="1">
    <source>
        <dbReference type="ARBA" id="ARBA00010556"/>
    </source>
</evidence>
<dbReference type="InterPro" id="IPR041246">
    <property type="entry name" value="Bact_MG10"/>
</dbReference>
<dbReference type="PANTHER" id="PTHR40094">
    <property type="entry name" value="ALPHA-2-MACROGLOBULIN HOMOLOG"/>
    <property type="match status" value="1"/>
</dbReference>
<evidence type="ECO:0000313" key="5">
    <source>
        <dbReference type="EMBL" id="MRG92383.1"/>
    </source>
</evidence>
<feature type="signal peptide" evidence="2">
    <location>
        <begin position="1"/>
        <end position="24"/>
    </location>
</feature>
<dbReference type="Gene3D" id="2.20.130.20">
    <property type="match status" value="1"/>
</dbReference>
<keyword evidence="2" id="KW-0732">Signal</keyword>
<feature type="chain" id="PRO_5027091365" description="Alpha-2-macroglobulin" evidence="2">
    <location>
        <begin position="25"/>
        <end position="1914"/>
    </location>
</feature>
<dbReference type="Pfam" id="PF07703">
    <property type="entry name" value="A2M_BRD"/>
    <property type="match status" value="1"/>
</dbReference>
<dbReference type="GO" id="GO:0004866">
    <property type="term" value="F:endopeptidase inhibitor activity"/>
    <property type="evidence" value="ECO:0007669"/>
    <property type="project" value="InterPro"/>
</dbReference>